<evidence type="ECO:0000313" key="5">
    <source>
        <dbReference type="Proteomes" id="UP001231941"/>
    </source>
</evidence>
<dbReference type="Gene3D" id="3.40.710.10">
    <property type="entry name" value="DD-peptidase/beta-lactamase superfamily"/>
    <property type="match status" value="1"/>
</dbReference>
<dbReference type="PANTHER" id="PTHR35333:SF3">
    <property type="entry name" value="BETA-LACTAMASE-TYPE TRANSPEPTIDASE FOLD CONTAINING PROTEIN"/>
    <property type="match status" value="1"/>
</dbReference>
<dbReference type="Pfam" id="PF13354">
    <property type="entry name" value="Beta-lactamase2"/>
    <property type="match status" value="1"/>
</dbReference>
<dbReference type="Proteomes" id="UP001231941">
    <property type="component" value="Unassembled WGS sequence"/>
</dbReference>
<evidence type="ECO:0000259" key="3">
    <source>
        <dbReference type="Pfam" id="PF13354"/>
    </source>
</evidence>
<keyword evidence="1" id="KW-0812">Transmembrane</keyword>
<dbReference type="InterPro" id="IPR012854">
    <property type="entry name" value="Cu_amine_oxidase-like_N"/>
</dbReference>
<dbReference type="InterPro" id="IPR045155">
    <property type="entry name" value="Beta-lactam_cat"/>
</dbReference>
<dbReference type="Pfam" id="PF07833">
    <property type="entry name" value="Cu_amine_oxidN1"/>
    <property type="match status" value="1"/>
</dbReference>
<dbReference type="SUPFAM" id="SSF55383">
    <property type="entry name" value="Copper amine oxidase, domain N"/>
    <property type="match status" value="1"/>
</dbReference>
<organism evidence="4 5">
    <name type="scientific">Chengkuizengella axinellae</name>
    <dbReference type="NCBI Taxonomy" id="3064388"/>
    <lineage>
        <taxon>Bacteria</taxon>
        <taxon>Bacillati</taxon>
        <taxon>Bacillota</taxon>
        <taxon>Bacilli</taxon>
        <taxon>Bacillales</taxon>
        <taxon>Paenibacillaceae</taxon>
        <taxon>Chengkuizengella</taxon>
    </lineage>
</organism>
<evidence type="ECO:0000313" key="4">
    <source>
        <dbReference type="EMBL" id="MDP5276515.1"/>
    </source>
</evidence>
<keyword evidence="1" id="KW-0472">Membrane</keyword>
<gene>
    <name evidence="4" type="ORF">Q5Y73_20680</name>
</gene>
<feature type="domain" description="Copper amine oxidase-like N-terminal" evidence="2">
    <location>
        <begin position="278"/>
        <end position="387"/>
    </location>
</feature>
<dbReference type="EMBL" id="JAVAMP010000015">
    <property type="protein sequence ID" value="MDP5276515.1"/>
    <property type="molecule type" value="Genomic_DNA"/>
</dbReference>
<keyword evidence="4" id="KW-0378">Hydrolase</keyword>
<dbReference type="GO" id="GO:0016787">
    <property type="term" value="F:hydrolase activity"/>
    <property type="evidence" value="ECO:0007669"/>
    <property type="project" value="UniProtKB-KW"/>
</dbReference>
<feature type="domain" description="Beta-lactamase class A catalytic" evidence="3">
    <location>
        <begin position="45"/>
        <end position="246"/>
    </location>
</feature>
<evidence type="ECO:0000256" key="1">
    <source>
        <dbReference type="SAM" id="Phobius"/>
    </source>
</evidence>
<dbReference type="InterPro" id="IPR012338">
    <property type="entry name" value="Beta-lactam/transpept-like"/>
</dbReference>
<reference evidence="4 5" key="1">
    <citation type="submission" date="2023-08" db="EMBL/GenBank/DDBJ databases">
        <authorList>
            <person name="Park J.-S."/>
        </authorList>
    </citation>
    <scope>NUCLEOTIDE SEQUENCE [LARGE SCALE GENOMIC DNA]</scope>
    <source>
        <strain evidence="4 5">2205SS18-9</strain>
    </source>
</reference>
<protein>
    <submittedName>
        <fullName evidence="4">Serine hydrolase</fullName>
    </submittedName>
</protein>
<name>A0ABT9J4J1_9BACL</name>
<dbReference type="InterPro" id="IPR000871">
    <property type="entry name" value="Beta-lactam_class-A"/>
</dbReference>
<evidence type="ECO:0000259" key="2">
    <source>
        <dbReference type="Pfam" id="PF07833"/>
    </source>
</evidence>
<keyword evidence="1" id="KW-1133">Transmembrane helix</keyword>
<dbReference type="SUPFAM" id="SSF56601">
    <property type="entry name" value="beta-lactamase/transpeptidase-like"/>
    <property type="match status" value="1"/>
</dbReference>
<accession>A0ABT9J4J1</accession>
<proteinExistence type="predicted"/>
<sequence>MKYYIQIMIVFILFYSSIINSFALGIEEEIPEDLLHEMNALGDISFYYENLTTGTVMFHQKEKVYAGASTIKMPLALYIYKKAAEGNLNLDEKLTYSVYHYYEGSGVIQFQPFGTQYTIRDLVQKMIVHSDNVAYIMLTEKMGRANFISFLKGIGGKNVFPNGYNRLSAEDLAIYATALDAFIIEHEELGEELLGVFVHTDYNETIPAGVSGLEVAHKVGYFPLELVYNDVGIVYDEQPYILAIMTEGIPYEKVRDVIAHITKKIHNIHLNLKPIHIYVNGEKVVFPDVQPTMNPEGGTTYVPIRFITEHLGGHIEWDDGTLVLSYNETKMVFNNEYKNKVIINDIEQELNEEIKVRDNRVFVPLRLITDTFGFQITWDQQERAINIID</sequence>
<dbReference type="InterPro" id="IPR036582">
    <property type="entry name" value="Mao_N_sf"/>
</dbReference>
<dbReference type="PANTHER" id="PTHR35333">
    <property type="entry name" value="BETA-LACTAMASE"/>
    <property type="match status" value="1"/>
</dbReference>
<dbReference type="Gene3D" id="3.30.457.10">
    <property type="entry name" value="Copper amine oxidase-like, N-terminal domain"/>
    <property type="match status" value="1"/>
</dbReference>
<dbReference type="RefSeq" id="WP_305993822.1">
    <property type="nucleotide sequence ID" value="NZ_JAVAMP010000015.1"/>
</dbReference>
<comment type="caution">
    <text evidence="4">The sequence shown here is derived from an EMBL/GenBank/DDBJ whole genome shotgun (WGS) entry which is preliminary data.</text>
</comment>
<feature type="transmembrane region" description="Helical" evidence="1">
    <location>
        <begin position="7"/>
        <end position="26"/>
    </location>
</feature>
<keyword evidence="5" id="KW-1185">Reference proteome</keyword>